<keyword evidence="1" id="KW-0378">Hydrolase</keyword>
<dbReference type="Proteomes" id="UP000605897">
    <property type="component" value="Unassembled WGS sequence"/>
</dbReference>
<evidence type="ECO:0000313" key="4">
    <source>
        <dbReference type="Proteomes" id="UP000605897"/>
    </source>
</evidence>
<dbReference type="InterPro" id="IPR029058">
    <property type="entry name" value="AB_hydrolase_fold"/>
</dbReference>
<evidence type="ECO:0000259" key="2">
    <source>
        <dbReference type="Pfam" id="PF20434"/>
    </source>
</evidence>
<dbReference type="PANTHER" id="PTHR48081">
    <property type="entry name" value="AB HYDROLASE SUPERFAMILY PROTEIN C4A8.06C"/>
    <property type="match status" value="1"/>
</dbReference>
<keyword evidence="4" id="KW-1185">Reference proteome</keyword>
<dbReference type="InterPro" id="IPR049492">
    <property type="entry name" value="BD-FAE-like_dom"/>
</dbReference>
<reference evidence="4" key="1">
    <citation type="journal article" date="2019" name="Int. J. Syst. Evol. Microbiol.">
        <title>The Global Catalogue of Microorganisms (GCM) 10K type strain sequencing project: providing services to taxonomists for standard genome sequencing and annotation.</title>
        <authorList>
            <consortium name="The Broad Institute Genomics Platform"/>
            <consortium name="The Broad Institute Genome Sequencing Center for Infectious Disease"/>
            <person name="Wu L."/>
            <person name="Ma J."/>
        </authorList>
    </citation>
    <scope>NUCLEOTIDE SEQUENCE [LARGE SCALE GENOMIC DNA]</scope>
    <source>
        <strain evidence="4">CGMCC 4.7677</strain>
    </source>
</reference>
<accession>A0ABQ3JF01</accession>
<protein>
    <recommendedName>
        <fullName evidence="2">BD-FAE-like domain-containing protein</fullName>
    </recommendedName>
</protein>
<dbReference type="RefSeq" id="WP_191248179.1">
    <property type="nucleotide sequence ID" value="NZ_BNAU01000008.1"/>
</dbReference>
<evidence type="ECO:0000256" key="1">
    <source>
        <dbReference type="ARBA" id="ARBA00022801"/>
    </source>
</evidence>
<dbReference type="Pfam" id="PF20434">
    <property type="entry name" value="BD-FAE"/>
    <property type="match status" value="1"/>
</dbReference>
<dbReference type="InterPro" id="IPR050300">
    <property type="entry name" value="GDXG_lipolytic_enzyme"/>
</dbReference>
<evidence type="ECO:0000313" key="3">
    <source>
        <dbReference type="EMBL" id="GHF19748.1"/>
    </source>
</evidence>
<dbReference type="Gene3D" id="3.40.50.1820">
    <property type="entry name" value="alpha/beta hydrolase"/>
    <property type="match status" value="1"/>
</dbReference>
<organism evidence="3 4">
    <name type="scientific">Amycolatopsis deserti</name>
    <dbReference type="NCBI Taxonomy" id="185696"/>
    <lineage>
        <taxon>Bacteria</taxon>
        <taxon>Bacillati</taxon>
        <taxon>Actinomycetota</taxon>
        <taxon>Actinomycetes</taxon>
        <taxon>Pseudonocardiales</taxon>
        <taxon>Pseudonocardiaceae</taxon>
        <taxon>Amycolatopsis</taxon>
    </lineage>
</organism>
<feature type="domain" description="BD-FAE-like" evidence="2">
    <location>
        <begin position="26"/>
        <end position="219"/>
    </location>
</feature>
<sequence>MTRRTLEYAAVPGFRPLLLDLHRGQTPGPAPLVVFVHGGGWRVGSRESFGPMFADWSPSPFERLADAGFAVASVDYRLTGEAPFPAQLDDVSAAFAWLRDHAGELDLDTDRIVVWGESAGGHLAALAGLREPGVVAVVDWYGPADLTALEADLAEAGLVAQPAPGSIETREALLLRDASPADASPVTHVHTGAPPFLLLHGKSDRFVPCAQSRRLAEALTAAGSEVDLRLFDGADHMWLGNADLAATAFDLSLEFARTHCFGGHVA</sequence>
<proteinExistence type="predicted"/>
<comment type="caution">
    <text evidence="3">The sequence shown here is derived from an EMBL/GenBank/DDBJ whole genome shotgun (WGS) entry which is preliminary data.</text>
</comment>
<gene>
    <name evidence="3" type="ORF">GCM10017786_62160</name>
</gene>
<name>A0ABQ3JF01_9PSEU</name>
<dbReference type="EMBL" id="BNAU01000008">
    <property type="protein sequence ID" value="GHF19748.1"/>
    <property type="molecule type" value="Genomic_DNA"/>
</dbReference>
<dbReference type="SUPFAM" id="SSF53474">
    <property type="entry name" value="alpha/beta-Hydrolases"/>
    <property type="match status" value="1"/>
</dbReference>
<dbReference type="PANTHER" id="PTHR48081:SF13">
    <property type="entry name" value="ALPHA_BETA HYDROLASE"/>
    <property type="match status" value="1"/>
</dbReference>